<evidence type="ECO:0000313" key="3">
    <source>
        <dbReference type="Proteomes" id="UP001633002"/>
    </source>
</evidence>
<feature type="compositionally biased region" description="Polar residues" evidence="1">
    <location>
        <begin position="61"/>
        <end position="74"/>
    </location>
</feature>
<organism evidence="2 3">
    <name type="scientific">Riccia sorocarpa</name>
    <dbReference type="NCBI Taxonomy" id="122646"/>
    <lineage>
        <taxon>Eukaryota</taxon>
        <taxon>Viridiplantae</taxon>
        <taxon>Streptophyta</taxon>
        <taxon>Embryophyta</taxon>
        <taxon>Marchantiophyta</taxon>
        <taxon>Marchantiopsida</taxon>
        <taxon>Marchantiidae</taxon>
        <taxon>Marchantiales</taxon>
        <taxon>Ricciaceae</taxon>
        <taxon>Riccia</taxon>
    </lineage>
</organism>
<keyword evidence="3" id="KW-1185">Reference proteome</keyword>
<gene>
    <name evidence="2" type="ORF">R1sor_009986</name>
</gene>
<sequence>MALSSRGRISMYDENSVHGGKMPVASGLGLKLGANGNQVLGKSAGGLKQQSATSERRILSDISNTKANSLSSLGTPRPSPKPGFVPFKENALKSENLPPKASLPHHRNISESSQKAVGARIPLRDIANQPARALKGGRTTDTLQQKPKLNSGAPKRLGSKATARIRLTDEELRLADEWAKEDISLEQIHFSGDDMEALREKMIEAEIEETVAAIRNYRGGPPPSTVHKPLEEDVEDSVRYADGRLKLDRACDVFENRVEKFEPLSMEDDTEVNDPILRASTSSFTWEDDYPSVPENWRLREDLVSSL</sequence>
<accession>A0ABD3HWN8</accession>
<feature type="compositionally biased region" description="Polar residues" evidence="1">
    <location>
        <begin position="139"/>
        <end position="148"/>
    </location>
</feature>
<feature type="region of interest" description="Disordered" evidence="1">
    <location>
        <begin position="1"/>
        <end position="117"/>
    </location>
</feature>
<evidence type="ECO:0000256" key="1">
    <source>
        <dbReference type="SAM" id="MobiDB-lite"/>
    </source>
</evidence>
<dbReference type="Proteomes" id="UP001633002">
    <property type="component" value="Unassembled WGS sequence"/>
</dbReference>
<feature type="region of interest" description="Disordered" evidence="1">
    <location>
        <begin position="129"/>
        <end position="159"/>
    </location>
</feature>
<name>A0ABD3HWN8_9MARC</name>
<protein>
    <submittedName>
        <fullName evidence="2">Uncharacterized protein</fullName>
    </submittedName>
</protein>
<comment type="caution">
    <text evidence="2">The sequence shown here is derived from an EMBL/GenBank/DDBJ whole genome shotgun (WGS) entry which is preliminary data.</text>
</comment>
<reference evidence="2 3" key="1">
    <citation type="submission" date="2024-09" db="EMBL/GenBank/DDBJ databases">
        <title>Chromosome-scale assembly of Riccia sorocarpa.</title>
        <authorList>
            <person name="Paukszto L."/>
        </authorList>
    </citation>
    <scope>NUCLEOTIDE SEQUENCE [LARGE SCALE GENOMIC DNA]</scope>
    <source>
        <strain evidence="2">LP-2024</strain>
        <tissue evidence="2">Aerial parts of the thallus</tissue>
    </source>
</reference>
<dbReference type="EMBL" id="JBJQOH010000002">
    <property type="protein sequence ID" value="KAL3695910.1"/>
    <property type="molecule type" value="Genomic_DNA"/>
</dbReference>
<dbReference type="AlphaFoldDB" id="A0ABD3HWN8"/>
<proteinExistence type="predicted"/>
<evidence type="ECO:0000313" key="2">
    <source>
        <dbReference type="EMBL" id="KAL3695910.1"/>
    </source>
</evidence>